<dbReference type="AlphaFoldDB" id="A5EWY2"/>
<evidence type="ECO:0008006" key="3">
    <source>
        <dbReference type="Google" id="ProtNLM"/>
    </source>
</evidence>
<evidence type="ECO:0000313" key="1">
    <source>
        <dbReference type="EMBL" id="ABQ13396.1"/>
    </source>
</evidence>
<name>A5EWY2_DICNV</name>
<protein>
    <recommendedName>
        <fullName evidence="3">Peroxiredoxin</fullName>
    </recommendedName>
</protein>
<gene>
    <name evidence="1" type="ordered locus">DNO_0022</name>
</gene>
<dbReference type="InterPro" id="IPR027396">
    <property type="entry name" value="DsrEFH-like"/>
</dbReference>
<sequence length="136" mass="15174">MWHNNRPSSQLRSFMAEKLVIIILNSSPDQSSELVEPIYHATIAASMEYQVEVIFAGRAGELAIRGIANKIHSQRKADETIYDLIKEAYQSGVVFKASKFVVQKWGDNVIAEVSEVVSGGYIIGEIMNHNVTTLTY</sequence>
<accession>A5EWY2</accession>
<dbReference type="SUPFAM" id="SSF75169">
    <property type="entry name" value="DsrEFH-like"/>
    <property type="match status" value="1"/>
</dbReference>
<dbReference type="eggNOG" id="COG2044">
    <property type="taxonomic scope" value="Bacteria"/>
</dbReference>
<proteinExistence type="predicted"/>
<dbReference type="HOGENOM" id="CLU_139144_1_0_6"/>
<reference evidence="1 2" key="1">
    <citation type="journal article" date="2007" name="Nat. Biotechnol.">
        <title>Genome sequence and identification of candidate vaccine antigens from the animal pathogen Dichelobacter nodosus.</title>
        <authorList>
            <person name="Myers G.S."/>
            <person name="Parker D."/>
            <person name="Al-Hasani K."/>
            <person name="Kennan R.M."/>
            <person name="Seemann T."/>
            <person name="Ren Q."/>
            <person name="Badger J.H."/>
            <person name="Selengut J.D."/>
            <person name="Deboy R.T."/>
            <person name="Tettelin H."/>
            <person name="Boyce J.D."/>
            <person name="McCarl V.P."/>
            <person name="Han X."/>
            <person name="Nelson W.C."/>
            <person name="Madupu R."/>
            <person name="Mohamoud Y."/>
            <person name="Holley T."/>
            <person name="Fedorova N."/>
            <person name="Khouri H."/>
            <person name="Bottomley S.P."/>
            <person name="Whittington R.J."/>
            <person name="Adler B."/>
            <person name="Songer J.G."/>
            <person name="Rood J.I."/>
            <person name="Paulsen I.T."/>
        </authorList>
    </citation>
    <scope>NUCLEOTIDE SEQUENCE [LARGE SCALE GENOMIC DNA]</scope>
    <source>
        <strain evidence="1 2">VCS1703A</strain>
    </source>
</reference>
<dbReference type="EMBL" id="CP000513">
    <property type="protein sequence ID" value="ABQ13396.1"/>
    <property type="molecule type" value="Genomic_DNA"/>
</dbReference>
<dbReference type="STRING" id="246195.DNO_0022"/>
<organism evidence="1 2">
    <name type="scientific">Dichelobacter nodosus (strain VCS1703A)</name>
    <dbReference type="NCBI Taxonomy" id="246195"/>
    <lineage>
        <taxon>Bacteria</taxon>
        <taxon>Pseudomonadati</taxon>
        <taxon>Pseudomonadota</taxon>
        <taxon>Gammaproteobacteria</taxon>
        <taxon>Cardiobacteriales</taxon>
        <taxon>Cardiobacteriaceae</taxon>
        <taxon>Dichelobacter</taxon>
    </lineage>
</organism>
<dbReference type="Gene3D" id="3.40.1260.10">
    <property type="entry name" value="DsrEFH-like"/>
    <property type="match status" value="1"/>
</dbReference>
<keyword evidence="2" id="KW-1185">Reference proteome</keyword>
<evidence type="ECO:0000313" key="2">
    <source>
        <dbReference type="Proteomes" id="UP000000248"/>
    </source>
</evidence>
<dbReference type="KEGG" id="dno:DNO_0022"/>
<dbReference type="Proteomes" id="UP000000248">
    <property type="component" value="Chromosome"/>
</dbReference>